<evidence type="ECO:0000256" key="4">
    <source>
        <dbReference type="ARBA" id="ARBA00022475"/>
    </source>
</evidence>
<dbReference type="Gene3D" id="3.40.50.300">
    <property type="entry name" value="P-loop containing nucleotide triphosphate hydrolases"/>
    <property type="match status" value="2"/>
</dbReference>
<reference evidence="11 12" key="1">
    <citation type="submission" date="2021-06" db="EMBL/GenBank/DDBJ databases">
        <title>50 bacteria genomes isolated from Dapeng, Shenzhen, China.</title>
        <authorList>
            <person name="Zheng W."/>
            <person name="Yu S."/>
            <person name="Huang Y."/>
        </authorList>
    </citation>
    <scope>NUCLEOTIDE SEQUENCE [LARGE SCALE GENOMIC DNA]</scope>
    <source>
        <strain evidence="11 12">DP1N14-2</strain>
    </source>
</reference>
<organism evidence="11 12">
    <name type="scientific">Leisingera daeponensis</name>
    <dbReference type="NCBI Taxonomy" id="405746"/>
    <lineage>
        <taxon>Bacteria</taxon>
        <taxon>Pseudomonadati</taxon>
        <taxon>Pseudomonadota</taxon>
        <taxon>Alphaproteobacteria</taxon>
        <taxon>Rhodobacterales</taxon>
        <taxon>Roseobacteraceae</taxon>
        <taxon>Leisingera</taxon>
    </lineage>
</organism>
<dbReference type="InterPro" id="IPR017871">
    <property type="entry name" value="ABC_transporter-like_CS"/>
</dbReference>
<dbReference type="GO" id="GO:0005524">
    <property type="term" value="F:ATP binding"/>
    <property type="evidence" value="ECO:0007669"/>
    <property type="project" value="UniProtKB-KW"/>
</dbReference>
<dbReference type="RefSeq" id="WP_222510254.1">
    <property type="nucleotide sequence ID" value="NZ_JAHVJA010000031.1"/>
</dbReference>
<dbReference type="NCBIfam" id="NF008453">
    <property type="entry name" value="PRK11308.1"/>
    <property type="match status" value="2"/>
</dbReference>
<name>A0ABS7NN50_9RHOB</name>
<dbReference type="InterPro" id="IPR027417">
    <property type="entry name" value="P-loop_NTPase"/>
</dbReference>
<dbReference type="PANTHER" id="PTHR43297">
    <property type="entry name" value="OLIGOPEPTIDE TRANSPORT ATP-BINDING PROTEIN APPD"/>
    <property type="match status" value="1"/>
</dbReference>
<dbReference type="PROSITE" id="PS50893">
    <property type="entry name" value="ABC_TRANSPORTER_2"/>
    <property type="match status" value="2"/>
</dbReference>
<feature type="domain" description="ABC transporter" evidence="10">
    <location>
        <begin position="341"/>
        <end position="594"/>
    </location>
</feature>
<evidence type="ECO:0000256" key="8">
    <source>
        <dbReference type="ARBA" id="ARBA00022967"/>
    </source>
</evidence>
<evidence type="ECO:0000256" key="1">
    <source>
        <dbReference type="ARBA" id="ARBA00004417"/>
    </source>
</evidence>
<dbReference type="NCBIfam" id="TIGR01727">
    <property type="entry name" value="oligo_HPY"/>
    <property type="match status" value="2"/>
</dbReference>
<evidence type="ECO:0000256" key="9">
    <source>
        <dbReference type="ARBA" id="ARBA00023136"/>
    </source>
</evidence>
<dbReference type="PANTHER" id="PTHR43297:SF14">
    <property type="entry name" value="ATPASE AAA-TYPE CORE DOMAIN-CONTAINING PROTEIN"/>
    <property type="match status" value="1"/>
</dbReference>
<keyword evidence="6" id="KW-0547">Nucleotide-binding</keyword>
<dbReference type="InterPro" id="IPR003593">
    <property type="entry name" value="AAA+_ATPase"/>
</dbReference>
<evidence type="ECO:0000256" key="6">
    <source>
        <dbReference type="ARBA" id="ARBA00022741"/>
    </source>
</evidence>
<dbReference type="Pfam" id="PF00005">
    <property type="entry name" value="ABC_tran"/>
    <property type="match status" value="2"/>
</dbReference>
<comment type="similarity">
    <text evidence="2">Belongs to the ABC transporter superfamily.</text>
</comment>
<dbReference type="Proteomes" id="UP000766629">
    <property type="component" value="Unassembled WGS sequence"/>
</dbReference>
<dbReference type="PROSITE" id="PS00211">
    <property type="entry name" value="ABC_TRANSPORTER_1"/>
    <property type="match status" value="2"/>
</dbReference>
<keyword evidence="12" id="KW-1185">Reference proteome</keyword>
<evidence type="ECO:0000313" key="11">
    <source>
        <dbReference type="EMBL" id="MBY6142361.1"/>
    </source>
</evidence>
<evidence type="ECO:0000256" key="2">
    <source>
        <dbReference type="ARBA" id="ARBA00005417"/>
    </source>
</evidence>
<feature type="domain" description="ABC transporter" evidence="10">
    <location>
        <begin position="6"/>
        <end position="257"/>
    </location>
</feature>
<dbReference type="SUPFAM" id="SSF52540">
    <property type="entry name" value="P-loop containing nucleoside triphosphate hydrolases"/>
    <property type="match status" value="2"/>
</dbReference>
<evidence type="ECO:0000313" key="12">
    <source>
        <dbReference type="Proteomes" id="UP000766629"/>
    </source>
</evidence>
<sequence>MTEPLIKIEDLSLGFTAKNGRQAPILRGLSLELAPGETLGIVGESGSGKSTVALAMMGYLKSGLTVFRGRAIFDGNDMFALPEKQRTRLRGSSIALIPQNAGQALTPTLKIGRQIDEALQLHTALSAGERSIKVLELLNRVRLPSPEDIAERYPHELSGGQQQRAAVAMALAGNAKALLLDEPTTGLDVTTQAHILEFLRSLAKELGVAMIYVSHDLGVIARVADRVAVMYAGMLVEEGPTRDVLREPNHPYTRGLLASIPRLGEPGILPSMPGVPPAVGSDLTACAFADRCPQVRSLCKDGIPALERRGNCRVRCPYAGEHAPEHLSTRRVPQVQHARALELQDVAVSYRRPGLLDRWLKKPEPAPTVDRAGFVLKKGETLGLVGESGSGKSTILRAIAGLAGTRKGGITLGDGESLNAPVAGRDRETLRRVQMIFQNADASLNPRQSIGEILMAPLKLYFGLKGAEAQARAEELLEAVRLPARYMSRFPRQLSGGEKQRVGVARAFAANPEVTLCDEVTSALDVSVQAAALALLTRLQRENGCSYIFVSHDLAVVRAVSDRVAVLYQGRICEIGPAEQVYAPPYHPYTQTLMGAVLEPDPDAAPVLLANDMSEMAPPATGCPFQRRCTKRIGPVCDTRTPLPQVLDAGHVIHCHIPAQHLQEAGERLEAELA</sequence>
<protein>
    <submittedName>
        <fullName evidence="11">ABC transporter ATP-binding protein</fullName>
    </submittedName>
</protein>
<keyword evidence="3" id="KW-0813">Transport</keyword>
<dbReference type="SMART" id="SM00382">
    <property type="entry name" value="AAA"/>
    <property type="match status" value="2"/>
</dbReference>
<evidence type="ECO:0000259" key="10">
    <source>
        <dbReference type="PROSITE" id="PS50893"/>
    </source>
</evidence>
<dbReference type="InterPro" id="IPR013563">
    <property type="entry name" value="Oligopep_ABC_C"/>
</dbReference>
<dbReference type="InterPro" id="IPR003439">
    <property type="entry name" value="ABC_transporter-like_ATP-bd"/>
</dbReference>
<comment type="subcellular location">
    <subcellularLocation>
        <location evidence="1">Cell inner membrane</location>
        <topology evidence="1">Peripheral membrane protein</topology>
    </subcellularLocation>
</comment>
<gene>
    <name evidence="11" type="ORF">KUV26_23305</name>
</gene>
<proteinExistence type="inferred from homology"/>
<comment type="caution">
    <text evidence="11">The sequence shown here is derived from an EMBL/GenBank/DDBJ whole genome shotgun (WGS) entry which is preliminary data.</text>
</comment>
<keyword evidence="7 11" id="KW-0067">ATP-binding</keyword>
<accession>A0ABS7NN50</accession>
<evidence type="ECO:0000256" key="5">
    <source>
        <dbReference type="ARBA" id="ARBA00022519"/>
    </source>
</evidence>
<keyword evidence="8" id="KW-1278">Translocase</keyword>
<dbReference type="Pfam" id="PF08352">
    <property type="entry name" value="oligo_HPY"/>
    <property type="match status" value="2"/>
</dbReference>
<keyword evidence="4" id="KW-1003">Cell membrane</keyword>
<evidence type="ECO:0000256" key="7">
    <source>
        <dbReference type="ARBA" id="ARBA00022840"/>
    </source>
</evidence>
<keyword evidence="9" id="KW-0472">Membrane</keyword>
<dbReference type="EMBL" id="JAHVJA010000031">
    <property type="protein sequence ID" value="MBY6142361.1"/>
    <property type="molecule type" value="Genomic_DNA"/>
</dbReference>
<dbReference type="InterPro" id="IPR050388">
    <property type="entry name" value="ABC_Ni/Peptide_Import"/>
</dbReference>
<evidence type="ECO:0000256" key="3">
    <source>
        <dbReference type="ARBA" id="ARBA00022448"/>
    </source>
</evidence>
<dbReference type="CDD" id="cd03257">
    <property type="entry name" value="ABC_NikE_OppD_transporters"/>
    <property type="match status" value="2"/>
</dbReference>
<keyword evidence="5" id="KW-0997">Cell inner membrane</keyword>